<name>A0A0C9W9K2_9AGAM</name>
<dbReference type="EMBL" id="KN839885">
    <property type="protein sequence ID" value="KIJ59562.1"/>
    <property type="molecule type" value="Genomic_DNA"/>
</dbReference>
<keyword evidence="2" id="KW-1185">Reference proteome</keyword>
<sequence>MLDNNWKKMVHMVQALCIKYKRALKGLTTATHAYNSLTATAKEALVRKWTQEEEDMQGGHAHDITSMDALDVQVQRGPTRAEMQLRITEGEGPNAATGSAGWITLGLKVEEMQ</sequence>
<evidence type="ECO:0000313" key="1">
    <source>
        <dbReference type="EMBL" id="KIJ59562.1"/>
    </source>
</evidence>
<gene>
    <name evidence="1" type="ORF">HYDPIDRAFT_100484</name>
</gene>
<dbReference type="HOGENOM" id="CLU_148200_1_0_1"/>
<evidence type="ECO:0000313" key="2">
    <source>
        <dbReference type="Proteomes" id="UP000053820"/>
    </source>
</evidence>
<accession>A0A0C9W9K2</accession>
<organism evidence="1 2">
    <name type="scientific">Hydnomerulius pinastri MD-312</name>
    <dbReference type="NCBI Taxonomy" id="994086"/>
    <lineage>
        <taxon>Eukaryota</taxon>
        <taxon>Fungi</taxon>
        <taxon>Dikarya</taxon>
        <taxon>Basidiomycota</taxon>
        <taxon>Agaricomycotina</taxon>
        <taxon>Agaricomycetes</taxon>
        <taxon>Agaricomycetidae</taxon>
        <taxon>Boletales</taxon>
        <taxon>Boletales incertae sedis</taxon>
        <taxon>Leucogyrophana</taxon>
    </lineage>
</organism>
<proteinExistence type="predicted"/>
<protein>
    <submittedName>
        <fullName evidence="1">Uncharacterized protein</fullName>
    </submittedName>
</protein>
<dbReference type="OrthoDB" id="2691046at2759"/>
<dbReference type="AlphaFoldDB" id="A0A0C9W9K2"/>
<reference evidence="1 2" key="1">
    <citation type="submission" date="2014-04" db="EMBL/GenBank/DDBJ databases">
        <title>Evolutionary Origins and Diversification of the Mycorrhizal Mutualists.</title>
        <authorList>
            <consortium name="DOE Joint Genome Institute"/>
            <consortium name="Mycorrhizal Genomics Consortium"/>
            <person name="Kohler A."/>
            <person name="Kuo A."/>
            <person name="Nagy L.G."/>
            <person name="Floudas D."/>
            <person name="Copeland A."/>
            <person name="Barry K.W."/>
            <person name="Cichocki N."/>
            <person name="Veneault-Fourrey C."/>
            <person name="LaButti K."/>
            <person name="Lindquist E.A."/>
            <person name="Lipzen A."/>
            <person name="Lundell T."/>
            <person name="Morin E."/>
            <person name="Murat C."/>
            <person name="Riley R."/>
            <person name="Ohm R."/>
            <person name="Sun H."/>
            <person name="Tunlid A."/>
            <person name="Henrissat B."/>
            <person name="Grigoriev I.V."/>
            <person name="Hibbett D.S."/>
            <person name="Martin F."/>
        </authorList>
    </citation>
    <scope>NUCLEOTIDE SEQUENCE [LARGE SCALE GENOMIC DNA]</scope>
    <source>
        <strain evidence="1 2">MD-312</strain>
    </source>
</reference>
<dbReference type="Proteomes" id="UP000053820">
    <property type="component" value="Unassembled WGS sequence"/>
</dbReference>